<name>A0ABN9SGA5_9DINO</name>
<reference evidence="1" key="1">
    <citation type="submission" date="2023-10" db="EMBL/GenBank/DDBJ databases">
        <authorList>
            <person name="Chen Y."/>
            <person name="Shah S."/>
            <person name="Dougan E. K."/>
            <person name="Thang M."/>
            <person name="Chan C."/>
        </authorList>
    </citation>
    <scope>NUCLEOTIDE SEQUENCE [LARGE SCALE GENOMIC DNA]</scope>
</reference>
<evidence type="ECO:0000313" key="1">
    <source>
        <dbReference type="EMBL" id="CAK0829603.1"/>
    </source>
</evidence>
<comment type="caution">
    <text evidence="1">The sequence shown here is derived from an EMBL/GenBank/DDBJ whole genome shotgun (WGS) entry which is preliminary data.</text>
</comment>
<gene>
    <name evidence="1" type="ORF">PCOR1329_LOCUS28496</name>
</gene>
<dbReference type="EMBL" id="CAUYUJ010010532">
    <property type="protein sequence ID" value="CAK0829603.1"/>
    <property type="molecule type" value="Genomic_DNA"/>
</dbReference>
<protein>
    <submittedName>
        <fullName evidence="1">Uncharacterized protein</fullName>
    </submittedName>
</protein>
<organism evidence="1 2">
    <name type="scientific">Prorocentrum cordatum</name>
    <dbReference type="NCBI Taxonomy" id="2364126"/>
    <lineage>
        <taxon>Eukaryota</taxon>
        <taxon>Sar</taxon>
        <taxon>Alveolata</taxon>
        <taxon>Dinophyceae</taxon>
        <taxon>Prorocentrales</taxon>
        <taxon>Prorocentraceae</taxon>
        <taxon>Prorocentrum</taxon>
    </lineage>
</organism>
<sequence length="137" mass="14439">GRMLGPLGIHAGMALMEGIQEFVSEWQEADPTTVAASIDRTMDTLNDFLTLADDSTERGQAVVTETIKMCKVSESYMVPNSKNRLASTGPPASGGLPNDAKEEAVAKLGQFSGRNLSIAVGVLIVFVRGEKSLSAAP</sequence>
<feature type="non-terminal residue" evidence="1">
    <location>
        <position position="137"/>
    </location>
</feature>
<proteinExistence type="predicted"/>
<accession>A0ABN9SGA5</accession>
<feature type="non-terminal residue" evidence="1">
    <location>
        <position position="1"/>
    </location>
</feature>
<evidence type="ECO:0000313" key="2">
    <source>
        <dbReference type="Proteomes" id="UP001189429"/>
    </source>
</evidence>
<dbReference type="Proteomes" id="UP001189429">
    <property type="component" value="Unassembled WGS sequence"/>
</dbReference>
<keyword evidence="2" id="KW-1185">Reference proteome</keyword>